<organism evidence="7 8">
    <name type="scientific">Ancylobacter tetraedralis</name>
    <dbReference type="NCBI Taxonomy" id="217068"/>
    <lineage>
        <taxon>Bacteria</taxon>
        <taxon>Pseudomonadati</taxon>
        <taxon>Pseudomonadota</taxon>
        <taxon>Alphaproteobacteria</taxon>
        <taxon>Hyphomicrobiales</taxon>
        <taxon>Xanthobacteraceae</taxon>
        <taxon>Ancylobacter</taxon>
    </lineage>
</organism>
<reference evidence="7 8" key="1">
    <citation type="submission" date="2020-08" db="EMBL/GenBank/DDBJ databases">
        <title>Genomic Encyclopedia of Type Strains, Phase IV (KMG-IV): sequencing the most valuable type-strain genomes for metagenomic binning, comparative biology and taxonomic classification.</title>
        <authorList>
            <person name="Goeker M."/>
        </authorList>
    </citation>
    <scope>NUCLEOTIDE SEQUENCE [LARGE SCALE GENOMIC DNA]</scope>
    <source>
        <strain evidence="7 8">DSM 5895</strain>
    </source>
</reference>
<dbReference type="SUPFAM" id="SSF51556">
    <property type="entry name" value="Metallo-dependent hydrolases"/>
    <property type="match status" value="1"/>
</dbReference>
<sequence length="471" mass="50360">MHERVITNGRVGLSDGWTHCDIGIDDGRITALGEGLKGAEILDAAELWVLPGGVDTHCHLDQPSWGGTEGADGFGTGSLAAIFGGTTTIVPFAMPAPGTTMPQAVERSLALAEGRSFADYSLHAIATEATGPAQDQMDWLCAQGIPSVKAFMTYEGFAVSDERMLELMDGARARGMTVMIHAENDAIIRHSRDKLLAAGRTALRYHLIAHSAAVEREAIHRVATLAEVTGARVLIVHISSAQGIEELTRARLRGTDVTGETCPQYVLVPPAALDGPAEDAARFLFCPPGREAASHAALWQALEAGDIALWSSDHSPGPLADKVAAEDFDKAVSGIPGLETRLPLLFSEGLASGRLSLPRYLSVAGAAAARYYGLERKGAITPGFDADLVLWDPAARWQVRAAEQRSRAGYTPFEGRWMSGRPLTVLLRGQTVVADGRLADRPPQGRFLPRRPLDPSTFRLPIEDTTPWLAA</sequence>
<proteinExistence type="inferred from homology"/>
<dbReference type="PANTHER" id="PTHR11647:SF1">
    <property type="entry name" value="COLLAPSIN RESPONSE MEDIATOR PROTEIN"/>
    <property type="match status" value="1"/>
</dbReference>
<dbReference type="GO" id="GO:0046872">
    <property type="term" value="F:metal ion binding"/>
    <property type="evidence" value="ECO:0007669"/>
    <property type="project" value="UniProtKB-KW"/>
</dbReference>
<dbReference type="Gene3D" id="2.30.40.10">
    <property type="entry name" value="Urease, subunit C, domain 1"/>
    <property type="match status" value="1"/>
</dbReference>
<gene>
    <name evidence="7" type="ORF">FHS55_000943</name>
</gene>
<comment type="cofactor">
    <cofactor evidence="1">
        <name>Zn(2+)</name>
        <dbReference type="ChEBI" id="CHEBI:29105"/>
    </cofactor>
</comment>
<evidence type="ECO:0000256" key="3">
    <source>
        <dbReference type="ARBA" id="ARBA00022723"/>
    </source>
</evidence>
<dbReference type="InterPro" id="IPR006680">
    <property type="entry name" value="Amidohydro-rel"/>
</dbReference>
<feature type="modified residue" description="N6-carboxylysine" evidence="5">
    <location>
        <position position="149"/>
    </location>
</feature>
<accession>A0A839Z975</accession>
<dbReference type="RefSeq" id="WP_183188461.1">
    <property type="nucleotide sequence ID" value="NZ_JACICD010000001.1"/>
</dbReference>
<dbReference type="FunFam" id="3.20.20.140:FF:000174">
    <property type="entry name" value="Dihydropyrimidinase-related protein 2"/>
    <property type="match status" value="1"/>
</dbReference>
<dbReference type="NCBIfam" id="TIGR02033">
    <property type="entry name" value="D-hydantoinase"/>
    <property type="match status" value="1"/>
</dbReference>
<evidence type="ECO:0000256" key="5">
    <source>
        <dbReference type="PIRSR" id="PIRSR611778-50"/>
    </source>
</evidence>
<comment type="caution">
    <text evidence="7">The sequence shown here is derived from an EMBL/GenBank/DDBJ whole genome shotgun (WGS) entry which is preliminary data.</text>
</comment>
<evidence type="ECO:0000313" key="8">
    <source>
        <dbReference type="Proteomes" id="UP000533469"/>
    </source>
</evidence>
<dbReference type="GO" id="GO:0004157">
    <property type="term" value="F:dihydropyrimidinase activity"/>
    <property type="evidence" value="ECO:0007669"/>
    <property type="project" value="UniProtKB-EC"/>
</dbReference>
<dbReference type="Pfam" id="PF01979">
    <property type="entry name" value="Amidohydro_1"/>
    <property type="match status" value="1"/>
</dbReference>
<dbReference type="InterPro" id="IPR032466">
    <property type="entry name" value="Metal_Hydrolase"/>
</dbReference>
<dbReference type="Proteomes" id="UP000533469">
    <property type="component" value="Unassembled WGS sequence"/>
</dbReference>
<dbReference type="InterPro" id="IPR011778">
    <property type="entry name" value="Hydantoinase/dihydroPyrase"/>
</dbReference>
<comment type="PTM">
    <text evidence="5">Carbamylation allows a single lysine to coordinate two divalent metal cations.</text>
</comment>
<keyword evidence="4 7" id="KW-0378">Hydrolase</keyword>
<dbReference type="InterPro" id="IPR011059">
    <property type="entry name" value="Metal-dep_hydrolase_composite"/>
</dbReference>
<name>A0A839Z975_9HYPH</name>
<keyword evidence="3" id="KW-0479">Metal-binding</keyword>
<comment type="similarity">
    <text evidence="2">Belongs to the metallo-dependent hydrolases superfamily. Hydantoinase/dihydropyrimidinase family.</text>
</comment>
<dbReference type="PANTHER" id="PTHR11647">
    <property type="entry name" value="HYDRANTOINASE/DIHYDROPYRIMIDINASE FAMILY MEMBER"/>
    <property type="match status" value="1"/>
</dbReference>
<dbReference type="AlphaFoldDB" id="A0A839Z975"/>
<evidence type="ECO:0000313" key="7">
    <source>
        <dbReference type="EMBL" id="MBB3770357.1"/>
    </source>
</evidence>
<protein>
    <submittedName>
        <fullName evidence="7">Dihydropyrimidinase</fullName>
        <ecNumber evidence="7">3.5.2.2</ecNumber>
    </submittedName>
</protein>
<dbReference type="EMBL" id="JACICD010000001">
    <property type="protein sequence ID" value="MBB3770357.1"/>
    <property type="molecule type" value="Genomic_DNA"/>
</dbReference>
<evidence type="ECO:0000259" key="6">
    <source>
        <dbReference type="Pfam" id="PF01979"/>
    </source>
</evidence>
<feature type="domain" description="Amidohydrolase-related" evidence="6">
    <location>
        <begin position="48"/>
        <end position="432"/>
    </location>
</feature>
<keyword evidence="8" id="KW-1185">Reference proteome</keyword>
<evidence type="ECO:0000256" key="2">
    <source>
        <dbReference type="ARBA" id="ARBA00008829"/>
    </source>
</evidence>
<dbReference type="Gene3D" id="3.20.20.140">
    <property type="entry name" value="Metal-dependent hydrolases"/>
    <property type="match status" value="1"/>
</dbReference>
<dbReference type="EC" id="3.5.2.2" evidence="7"/>
<dbReference type="SUPFAM" id="SSF51338">
    <property type="entry name" value="Composite domain of metallo-dependent hydrolases"/>
    <property type="match status" value="1"/>
</dbReference>
<evidence type="ECO:0000256" key="1">
    <source>
        <dbReference type="ARBA" id="ARBA00001947"/>
    </source>
</evidence>
<evidence type="ECO:0000256" key="4">
    <source>
        <dbReference type="ARBA" id="ARBA00022801"/>
    </source>
</evidence>
<dbReference type="GO" id="GO:0005829">
    <property type="term" value="C:cytosol"/>
    <property type="evidence" value="ECO:0007669"/>
    <property type="project" value="TreeGrafter"/>
</dbReference>
<dbReference type="InterPro" id="IPR050378">
    <property type="entry name" value="Metallo-dep_Hydrolases_sf"/>
</dbReference>